<keyword evidence="6" id="KW-0653">Protein transport</keyword>
<evidence type="ECO:0000256" key="11">
    <source>
        <dbReference type="ARBA" id="ARBA00071741"/>
    </source>
</evidence>
<evidence type="ECO:0000256" key="4">
    <source>
        <dbReference type="ARBA" id="ARBA00022448"/>
    </source>
</evidence>
<evidence type="ECO:0000256" key="6">
    <source>
        <dbReference type="ARBA" id="ARBA00022927"/>
    </source>
</evidence>
<dbReference type="PANTHER" id="PTHR21426:SF12">
    <property type="entry name" value="EXOCYST COMPLEX COMPONENT 8"/>
    <property type="match status" value="1"/>
</dbReference>
<dbReference type="Pfam" id="PF08700">
    <property type="entry name" value="VPS51_Exo84_N"/>
    <property type="match status" value="1"/>
</dbReference>
<feature type="region of interest" description="Disordered" evidence="13">
    <location>
        <begin position="69"/>
        <end position="88"/>
    </location>
</feature>
<evidence type="ECO:0000313" key="16">
    <source>
        <dbReference type="Proteomes" id="UP001147760"/>
    </source>
</evidence>
<name>A0A9W9X1D6_9EURO</name>
<evidence type="ECO:0000256" key="13">
    <source>
        <dbReference type="SAM" id="MobiDB-lite"/>
    </source>
</evidence>
<evidence type="ECO:0000256" key="9">
    <source>
        <dbReference type="ARBA" id="ARBA00057052"/>
    </source>
</evidence>
<evidence type="ECO:0000256" key="2">
    <source>
        <dbReference type="ARBA" id="ARBA00007210"/>
    </source>
</evidence>
<dbReference type="GO" id="GO:0006893">
    <property type="term" value="P:Golgi to plasma membrane transport"/>
    <property type="evidence" value="ECO:0007669"/>
    <property type="project" value="TreeGrafter"/>
</dbReference>
<reference evidence="15" key="2">
    <citation type="journal article" date="2023" name="IMA Fungus">
        <title>Comparative genomic study of the Penicillium genus elucidates a diverse pangenome and 15 lateral gene transfer events.</title>
        <authorList>
            <person name="Petersen C."/>
            <person name="Sorensen T."/>
            <person name="Nielsen M.R."/>
            <person name="Sondergaard T.E."/>
            <person name="Sorensen J.L."/>
            <person name="Fitzpatrick D.A."/>
            <person name="Frisvad J.C."/>
            <person name="Nielsen K.L."/>
        </authorList>
    </citation>
    <scope>NUCLEOTIDE SEQUENCE</scope>
    <source>
        <strain evidence="15">IBT 17660</strain>
    </source>
</reference>
<dbReference type="SUPFAM" id="SSF74788">
    <property type="entry name" value="Cullin repeat-like"/>
    <property type="match status" value="1"/>
</dbReference>
<feature type="domain" description="Exocyst component Exo84 C-terminal" evidence="14">
    <location>
        <begin position="448"/>
        <end position="639"/>
    </location>
</feature>
<comment type="function">
    <text evidence="9">Involved in the secretory pathway as part of the exocyst complex which tethers secretory vesicles to the sites of exocytosis. Plays a role in both the assembly of the exocyst and the polarization of this complex to specific sites of the plasma membrane for exocytosis. Also involved in assembly of the spliceosome.</text>
</comment>
<keyword evidence="4" id="KW-0813">Transport</keyword>
<dbReference type="AlphaFoldDB" id="A0A9W9X1D6"/>
<evidence type="ECO:0000256" key="7">
    <source>
        <dbReference type="ARBA" id="ARBA00023054"/>
    </source>
</evidence>
<dbReference type="InterPro" id="IPR042561">
    <property type="entry name" value="Exo84_C_1"/>
</dbReference>
<comment type="caution">
    <text evidence="15">The sequence shown here is derived from an EMBL/GenBank/DDBJ whole genome shotgun (WGS) entry which is preliminary data.</text>
</comment>
<proteinExistence type="inferred from homology"/>
<dbReference type="Gene3D" id="1.20.58.1220">
    <property type="entry name" value="Exo84p, C-terminal helical domain"/>
    <property type="match status" value="1"/>
</dbReference>
<dbReference type="PANTHER" id="PTHR21426">
    <property type="entry name" value="EXOCYST COMPLEX COMPONENT 8"/>
    <property type="match status" value="1"/>
</dbReference>
<dbReference type="EMBL" id="JAPWDO010000003">
    <property type="protein sequence ID" value="KAJ5480001.1"/>
    <property type="molecule type" value="Genomic_DNA"/>
</dbReference>
<comment type="similarity">
    <text evidence="2">Belongs to the EXO84 family.</text>
</comment>
<feature type="coiled-coil region" evidence="12">
    <location>
        <begin position="137"/>
        <end position="200"/>
    </location>
</feature>
<evidence type="ECO:0000256" key="8">
    <source>
        <dbReference type="ARBA" id="ARBA00023329"/>
    </source>
</evidence>
<dbReference type="InterPro" id="IPR033961">
    <property type="entry name" value="Exo84"/>
</dbReference>
<evidence type="ECO:0000256" key="3">
    <source>
        <dbReference type="ARBA" id="ARBA00021269"/>
    </source>
</evidence>
<dbReference type="OrthoDB" id="642193at2759"/>
<keyword evidence="8" id="KW-0968">Cytoplasmic vesicle</keyword>
<dbReference type="FunFam" id="2.30.29.30:FF:000264">
    <property type="entry name" value="Potential exocyst complex component Exo84"/>
    <property type="match status" value="1"/>
</dbReference>
<protein>
    <recommendedName>
        <fullName evidence="3">Exocyst complex component EXO84</fullName>
    </recommendedName>
    <alternativeName>
        <fullName evidence="11">Exocyst complex component exo84</fullName>
    </alternativeName>
</protein>
<gene>
    <name evidence="15" type="ORF">N7530_005510</name>
</gene>
<feature type="region of interest" description="Disordered" evidence="13">
    <location>
        <begin position="649"/>
        <end position="675"/>
    </location>
</feature>
<reference evidence="15" key="1">
    <citation type="submission" date="2022-12" db="EMBL/GenBank/DDBJ databases">
        <authorList>
            <person name="Petersen C."/>
        </authorList>
    </citation>
    <scope>NUCLEOTIDE SEQUENCE</scope>
    <source>
        <strain evidence="15">IBT 17660</strain>
    </source>
</reference>
<dbReference type="Gene3D" id="2.30.29.30">
    <property type="entry name" value="Pleckstrin-homology domain (PH domain)/Phosphotyrosine-binding domain (PTB)"/>
    <property type="match status" value="1"/>
</dbReference>
<dbReference type="Gene3D" id="1.20.58.1210">
    <property type="entry name" value="Exo84p, N-terminal helical domain"/>
    <property type="match status" value="1"/>
</dbReference>
<dbReference type="SUPFAM" id="SSF50729">
    <property type="entry name" value="PH domain-like"/>
    <property type="match status" value="1"/>
</dbReference>
<dbReference type="Pfam" id="PF16528">
    <property type="entry name" value="Exo84_C"/>
    <property type="match status" value="1"/>
</dbReference>
<feature type="region of interest" description="Disordered" evidence="13">
    <location>
        <begin position="203"/>
        <end position="223"/>
    </location>
</feature>
<dbReference type="GO" id="GO:0015031">
    <property type="term" value="P:protein transport"/>
    <property type="evidence" value="ECO:0007669"/>
    <property type="project" value="UniProtKB-KW"/>
</dbReference>
<accession>A0A9W9X1D6</accession>
<evidence type="ECO:0000256" key="1">
    <source>
        <dbReference type="ARBA" id="ARBA00004398"/>
    </source>
</evidence>
<keyword evidence="5" id="KW-0268">Exocytosis</keyword>
<dbReference type="InterPro" id="IPR032403">
    <property type="entry name" value="Exo84_C"/>
</dbReference>
<dbReference type="GO" id="GO:0000145">
    <property type="term" value="C:exocyst"/>
    <property type="evidence" value="ECO:0007669"/>
    <property type="project" value="InterPro"/>
</dbReference>
<dbReference type="Pfam" id="PF25345">
    <property type="entry name" value="PH_EXO84"/>
    <property type="match status" value="1"/>
</dbReference>
<evidence type="ECO:0000256" key="5">
    <source>
        <dbReference type="ARBA" id="ARBA00022483"/>
    </source>
</evidence>
<comment type="subcellular location">
    <subcellularLocation>
        <location evidence="1">Cytoplasmic vesicle</location>
        <location evidence="1">Secretory vesicle</location>
    </subcellularLocation>
</comment>
<organism evidence="15 16">
    <name type="scientific">Penicillium desertorum</name>
    <dbReference type="NCBI Taxonomy" id="1303715"/>
    <lineage>
        <taxon>Eukaryota</taxon>
        <taxon>Fungi</taxon>
        <taxon>Dikarya</taxon>
        <taxon>Ascomycota</taxon>
        <taxon>Pezizomycotina</taxon>
        <taxon>Eurotiomycetes</taxon>
        <taxon>Eurotiomycetidae</taxon>
        <taxon>Eurotiales</taxon>
        <taxon>Aspergillaceae</taxon>
        <taxon>Penicillium</taxon>
    </lineage>
</organism>
<feature type="region of interest" description="Disordered" evidence="13">
    <location>
        <begin position="1"/>
        <end position="58"/>
    </location>
</feature>
<dbReference type="GO" id="GO:0006887">
    <property type="term" value="P:exocytosis"/>
    <property type="evidence" value="ECO:0007669"/>
    <property type="project" value="UniProtKB-KW"/>
</dbReference>
<evidence type="ECO:0000313" key="15">
    <source>
        <dbReference type="EMBL" id="KAJ5480001.1"/>
    </source>
</evidence>
<evidence type="ECO:0000256" key="12">
    <source>
        <dbReference type="SAM" id="Coils"/>
    </source>
</evidence>
<evidence type="ECO:0000256" key="10">
    <source>
        <dbReference type="ARBA" id="ARBA00065378"/>
    </source>
</evidence>
<dbReference type="GO" id="GO:0030133">
    <property type="term" value="C:transport vesicle"/>
    <property type="evidence" value="ECO:0007669"/>
    <property type="project" value="UniProtKB-SubCell"/>
</dbReference>
<keyword evidence="7 12" id="KW-0175">Coiled coil</keyword>
<sequence>MEGRGLTLRSKSRRQRPQISAPKPISGPLPPNTRSPESGPSAIPTRERAPQNDATSDLVKRRYSTRFNSAPEFDNKAPPVPALPTQTPGGTADWHRELFRGYHHQRTRTHQHRKSTLMLCEIPVFQLIDVNVASLLANASEEDIRKYQESLRKVKNRTSTDLQQNVYQNRTQFIKISKEAEKLKDEMRTLRTLMAELTTALGQTSVGNSPNPMSPMEDSFPKRNANRSSVANLESMWSVQLQTLWKTVEGSQKWLPAAPGRHIVLETGNWVELDSATWKPRRPVHIVLLNDYLLVAAKKRKRVDQSHPNHRGPVPTRLVAEDCWLLNDIDMIDLGANLGTGQAREEALDRGIGRSISIRAGSKPFTYRHDDASAKQELLATFRKAVEDLRRTMRSETEAASKPLEAYGYMSGRHLSLSKKPDSFDLSDTPRDKSDLRIDVDGKQQNLRWVEGQVDELDIDIALQRFEASVLSIERLRKLAKGLKGNTIAQDVINFKVDGRATRLAGILSRALVDNHSFPVATKTHVTWLTRLGFEDQARETYLKARACIFEGDLPLYIFQISYVYFTLIKNTIGIYQQCFPTVMSSSCIRWAKHHLDGFNALLSRQLSSVQRGTSVWQKCLDIVHDHVALLVEVGVDFTDLVARGLEENGEGSLDGPRTVQPGELAQAPTPGSML</sequence>
<dbReference type="InterPro" id="IPR011993">
    <property type="entry name" value="PH-like_dom_sf"/>
</dbReference>
<dbReference type="Proteomes" id="UP001147760">
    <property type="component" value="Unassembled WGS sequence"/>
</dbReference>
<comment type="subunit">
    <text evidence="10">Component of the exocyst complex.</text>
</comment>
<dbReference type="InterPro" id="IPR016159">
    <property type="entry name" value="Cullin_repeat-like_dom_sf"/>
</dbReference>
<keyword evidence="16" id="KW-1185">Reference proteome</keyword>
<dbReference type="InterPro" id="IPR042560">
    <property type="entry name" value="Exo84_C_2"/>
</dbReference>
<evidence type="ECO:0000259" key="14">
    <source>
        <dbReference type="Pfam" id="PF16528"/>
    </source>
</evidence>